<dbReference type="PANTHER" id="PTHR42852">
    <property type="entry name" value="THIOL:DISULFIDE INTERCHANGE PROTEIN DSBE"/>
    <property type="match status" value="1"/>
</dbReference>
<feature type="chain" id="PRO_5039712569" evidence="1">
    <location>
        <begin position="22"/>
        <end position="185"/>
    </location>
</feature>
<keyword evidence="4" id="KW-1185">Reference proteome</keyword>
<feature type="domain" description="Thioredoxin" evidence="2">
    <location>
        <begin position="45"/>
        <end position="185"/>
    </location>
</feature>
<evidence type="ECO:0000256" key="1">
    <source>
        <dbReference type="SAM" id="SignalP"/>
    </source>
</evidence>
<dbReference type="PROSITE" id="PS51352">
    <property type="entry name" value="THIOREDOXIN_2"/>
    <property type="match status" value="1"/>
</dbReference>
<dbReference type="Gene3D" id="3.40.30.10">
    <property type="entry name" value="Glutaredoxin"/>
    <property type="match status" value="1"/>
</dbReference>
<dbReference type="InterPro" id="IPR050553">
    <property type="entry name" value="Thioredoxin_ResA/DsbE_sf"/>
</dbReference>
<protein>
    <submittedName>
        <fullName evidence="3">AhpC/TSA family protein</fullName>
    </submittedName>
</protein>
<dbReference type="RefSeq" id="WP_082155596.1">
    <property type="nucleotide sequence ID" value="NZ_LBMC01000039.1"/>
</dbReference>
<dbReference type="InterPro" id="IPR000866">
    <property type="entry name" value="AhpC/TSA"/>
</dbReference>
<dbReference type="GO" id="GO:0016209">
    <property type="term" value="F:antioxidant activity"/>
    <property type="evidence" value="ECO:0007669"/>
    <property type="project" value="InterPro"/>
</dbReference>
<accession>A0A1H2LU25</accession>
<dbReference type="Proteomes" id="UP000182977">
    <property type="component" value="Chromosome I"/>
</dbReference>
<evidence type="ECO:0000259" key="2">
    <source>
        <dbReference type="PROSITE" id="PS51352"/>
    </source>
</evidence>
<dbReference type="STRING" id="419479.SAMN04488563_6662"/>
<dbReference type="GO" id="GO:0016491">
    <property type="term" value="F:oxidoreductase activity"/>
    <property type="evidence" value="ECO:0007669"/>
    <property type="project" value="InterPro"/>
</dbReference>
<evidence type="ECO:0000313" key="3">
    <source>
        <dbReference type="EMBL" id="SDU84520.1"/>
    </source>
</evidence>
<dbReference type="SUPFAM" id="SSF52833">
    <property type="entry name" value="Thioredoxin-like"/>
    <property type="match status" value="1"/>
</dbReference>
<dbReference type="Pfam" id="PF00578">
    <property type="entry name" value="AhpC-TSA"/>
    <property type="match status" value="1"/>
</dbReference>
<sequence>MRRVLTGVVVAVLALAGCSGSDDPAAVSFDLPGEVPADVTFIDAPADAPPAPPFELDLLDGSTLDIAEQWAQRPVVLVFFESFCELCAQQQAEITELSEEYRDAVLFVGVGSASSEDDAAEYVREHDIAYPVGLDPDGETFRRYGVDEPPLVALVSRGGQLVRGWPGGVEDLGAQLTEFVVAPAE</sequence>
<dbReference type="OrthoDB" id="5006127at2"/>
<name>A0A1H2LU25_9ACTN</name>
<gene>
    <name evidence="3" type="ORF">SAMN04488563_6662</name>
</gene>
<dbReference type="PANTHER" id="PTHR42852:SF17">
    <property type="entry name" value="THIOREDOXIN-LIKE PROTEIN HI_1115"/>
    <property type="match status" value="1"/>
</dbReference>
<reference evidence="4" key="1">
    <citation type="submission" date="2016-10" db="EMBL/GenBank/DDBJ databases">
        <authorList>
            <person name="Varghese N."/>
            <person name="Submissions S."/>
        </authorList>
    </citation>
    <scope>NUCLEOTIDE SEQUENCE [LARGE SCALE GENOMIC DNA]</scope>
    <source>
        <strain evidence="4">DSM 45079</strain>
    </source>
</reference>
<dbReference type="InterPro" id="IPR036249">
    <property type="entry name" value="Thioredoxin-like_sf"/>
</dbReference>
<organism evidence="3 4">
    <name type="scientific">Jiangella alkaliphila</name>
    <dbReference type="NCBI Taxonomy" id="419479"/>
    <lineage>
        <taxon>Bacteria</taxon>
        <taxon>Bacillati</taxon>
        <taxon>Actinomycetota</taxon>
        <taxon>Actinomycetes</taxon>
        <taxon>Jiangellales</taxon>
        <taxon>Jiangellaceae</taxon>
        <taxon>Jiangella</taxon>
    </lineage>
</organism>
<dbReference type="InterPro" id="IPR013766">
    <property type="entry name" value="Thioredoxin_domain"/>
</dbReference>
<dbReference type="CDD" id="cd02966">
    <property type="entry name" value="TlpA_like_family"/>
    <property type="match status" value="1"/>
</dbReference>
<evidence type="ECO:0000313" key="4">
    <source>
        <dbReference type="Proteomes" id="UP000182977"/>
    </source>
</evidence>
<dbReference type="PROSITE" id="PS51257">
    <property type="entry name" value="PROKAR_LIPOPROTEIN"/>
    <property type="match status" value="1"/>
</dbReference>
<proteinExistence type="predicted"/>
<dbReference type="EMBL" id="LT629791">
    <property type="protein sequence ID" value="SDU84520.1"/>
    <property type="molecule type" value="Genomic_DNA"/>
</dbReference>
<feature type="signal peptide" evidence="1">
    <location>
        <begin position="1"/>
        <end position="21"/>
    </location>
</feature>
<dbReference type="AlphaFoldDB" id="A0A1H2LU25"/>
<keyword evidence="1" id="KW-0732">Signal</keyword>